<dbReference type="EMBL" id="LAZR01007270">
    <property type="protein sequence ID" value="KKM86360.1"/>
    <property type="molecule type" value="Genomic_DNA"/>
</dbReference>
<reference evidence="1" key="1">
    <citation type="journal article" date="2015" name="Nature">
        <title>Complex archaea that bridge the gap between prokaryotes and eukaryotes.</title>
        <authorList>
            <person name="Spang A."/>
            <person name="Saw J.H."/>
            <person name="Jorgensen S.L."/>
            <person name="Zaremba-Niedzwiedzka K."/>
            <person name="Martijn J."/>
            <person name="Lind A.E."/>
            <person name="van Eijk R."/>
            <person name="Schleper C."/>
            <person name="Guy L."/>
            <person name="Ettema T.J."/>
        </authorList>
    </citation>
    <scope>NUCLEOTIDE SEQUENCE</scope>
</reference>
<gene>
    <name evidence="1" type="ORF">LCGC14_1279840</name>
</gene>
<protein>
    <submittedName>
        <fullName evidence="1">Uncharacterized protein</fullName>
    </submittedName>
</protein>
<proteinExistence type="predicted"/>
<comment type="caution">
    <text evidence="1">The sequence shown here is derived from an EMBL/GenBank/DDBJ whole genome shotgun (WGS) entry which is preliminary data.</text>
</comment>
<dbReference type="AlphaFoldDB" id="A0A0F9NCA3"/>
<evidence type="ECO:0000313" key="1">
    <source>
        <dbReference type="EMBL" id="KKM86360.1"/>
    </source>
</evidence>
<sequence>MGNQKGVTNCQNCIDCQRMVDISDGSVSWRCYGRTRNGVEMKRDIRKYAAAPRIAPTWCPNRVPKSQ</sequence>
<name>A0A0F9NCA3_9ZZZZ</name>
<organism evidence="1">
    <name type="scientific">marine sediment metagenome</name>
    <dbReference type="NCBI Taxonomy" id="412755"/>
    <lineage>
        <taxon>unclassified sequences</taxon>
        <taxon>metagenomes</taxon>
        <taxon>ecological metagenomes</taxon>
    </lineage>
</organism>
<accession>A0A0F9NCA3</accession>